<dbReference type="Pfam" id="PF03781">
    <property type="entry name" value="FGE-sulfatase"/>
    <property type="match status" value="1"/>
</dbReference>
<dbReference type="EMBL" id="FO704551">
    <property type="protein sequence ID" value="CDG22351.1"/>
    <property type="molecule type" value="Genomic_DNA"/>
</dbReference>
<dbReference type="InterPro" id="IPR051043">
    <property type="entry name" value="Sulfatase_Mod_Factor_Kinase"/>
</dbReference>
<protein>
    <submittedName>
        <fullName evidence="2">ToxD protein</fullName>
    </submittedName>
</protein>
<dbReference type="GO" id="GO:0120147">
    <property type="term" value="F:formylglycine-generating oxidase activity"/>
    <property type="evidence" value="ECO:0007669"/>
    <property type="project" value="TreeGrafter"/>
</dbReference>
<dbReference type="HOGENOM" id="CLU_012431_0_1_6"/>
<sequence>MVMKHGTNYYPPLLTKTARPEMTDRELIGFPESFTELREFIFTKEIQTAIENKTSIYLADLIENKDVSLDIRYFAGQALCYRDDPRIKTLNPSMCDVKGGIVSVGIDAEQIDQVMVDCDHLKLDRIWIEKETPEHQVHLDSYRIGKYPVTNKEYKDFLLDSREERIPRHWFLGRYPRECANHPVMGISEEDAECYISWLNKKTGRKFRLPTEHEWEYAASGPGKLQYPWGNHFLPDHCNTAEFGLLTTTPVGLFCHADSPIGCTDMAGNVEEFVADFYAPYPGADFIEDDLVNKLGAYRVARGGSFSRFQDLTRNTRRHGAFPSDIYVMGFRLAEDGK</sequence>
<dbReference type="PANTHER" id="PTHR23150">
    <property type="entry name" value="SULFATASE MODIFYING FACTOR 1, 2"/>
    <property type="match status" value="1"/>
</dbReference>
<dbReference type="STRING" id="1354304.XPG1_2699"/>
<proteinExistence type="predicted"/>
<feature type="domain" description="Sulfatase-modifying factor enzyme-like" evidence="1">
    <location>
        <begin position="92"/>
        <end position="334"/>
    </location>
</feature>
<dbReference type="SUPFAM" id="SSF56436">
    <property type="entry name" value="C-type lectin-like"/>
    <property type="match status" value="1"/>
</dbReference>
<organism evidence="2 3">
    <name type="scientific">Xenorhabdus poinarii G6</name>
    <dbReference type="NCBI Taxonomy" id="1354304"/>
    <lineage>
        <taxon>Bacteria</taxon>
        <taxon>Pseudomonadati</taxon>
        <taxon>Pseudomonadota</taxon>
        <taxon>Gammaproteobacteria</taxon>
        <taxon>Enterobacterales</taxon>
        <taxon>Morganellaceae</taxon>
        <taxon>Xenorhabdus</taxon>
    </lineage>
</organism>
<name>A0A068R625_9GAMM</name>
<evidence type="ECO:0000313" key="2">
    <source>
        <dbReference type="EMBL" id="CDG22351.1"/>
    </source>
</evidence>
<dbReference type="Gene3D" id="3.90.1580.10">
    <property type="entry name" value="paralog of FGE (formylglycine-generating enzyme)"/>
    <property type="match status" value="1"/>
</dbReference>
<dbReference type="InterPro" id="IPR005532">
    <property type="entry name" value="SUMF_dom"/>
</dbReference>
<accession>A0A068R625</accession>
<dbReference type="KEGG" id="xpo:XPG1_2699"/>
<evidence type="ECO:0000313" key="3">
    <source>
        <dbReference type="Proteomes" id="UP000032735"/>
    </source>
</evidence>
<dbReference type="PANTHER" id="PTHR23150:SF19">
    <property type="entry name" value="FORMYLGLYCINE-GENERATING ENZYME"/>
    <property type="match status" value="1"/>
</dbReference>
<evidence type="ECO:0000259" key="1">
    <source>
        <dbReference type="Pfam" id="PF03781"/>
    </source>
</evidence>
<dbReference type="InterPro" id="IPR016187">
    <property type="entry name" value="CTDL_fold"/>
</dbReference>
<dbReference type="Proteomes" id="UP000032735">
    <property type="component" value="Chromosome"/>
</dbReference>
<dbReference type="InterPro" id="IPR042095">
    <property type="entry name" value="SUMF_sf"/>
</dbReference>
<gene>
    <name evidence="2" type="ORF">XPG1_2699</name>
</gene>
<keyword evidence="3" id="KW-1185">Reference proteome</keyword>
<dbReference type="AlphaFoldDB" id="A0A068R625"/>
<reference evidence="2 3" key="1">
    <citation type="submission" date="2013-07" db="EMBL/GenBank/DDBJ databases">
        <authorList>
            <person name="Genoscope - CEA"/>
        </authorList>
    </citation>
    <scope>NUCLEOTIDE SEQUENCE [LARGE SCALE GENOMIC DNA]</scope>
    <source>
        <strain evidence="2 3">G6</strain>
    </source>
</reference>